<name>A0A8C5D6Q3_GOUWI</name>
<dbReference type="Ensembl" id="ENSGWIT00000003022.1">
    <property type="protein sequence ID" value="ENSGWIP00000002794.1"/>
    <property type="gene ID" value="ENSGWIG00000001516.1"/>
</dbReference>
<reference evidence="2" key="1">
    <citation type="submission" date="2020-06" db="EMBL/GenBank/DDBJ databases">
        <authorList>
            <consortium name="Wellcome Sanger Institute Data Sharing"/>
        </authorList>
    </citation>
    <scope>NUCLEOTIDE SEQUENCE [LARGE SCALE GENOMIC DNA]</scope>
</reference>
<sequence>MFGDDDNTYQDNNASCHRAKTLKTFLEERHIGSMSWPANSPDLNPIENMWRKWKKMVHDKVPSCKADQATSIRESWSRIDEEYCHSLRGYENGYGGG</sequence>
<dbReference type="InterPro" id="IPR038717">
    <property type="entry name" value="Tc1-like_DDE_dom"/>
</dbReference>
<reference evidence="2" key="2">
    <citation type="submission" date="2025-08" db="UniProtKB">
        <authorList>
            <consortium name="Ensembl"/>
        </authorList>
    </citation>
    <scope>IDENTIFICATION</scope>
</reference>
<dbReference type="AlphaFoldDB" id="A0A8C5D6Q3"/>
<dbReference type="InterPro" id="IPR036397">
    <property type="entry name" value="RNaseH_sf"/>
</dbReference>
<evidence type="ECO:0000313" key="3">
    <source>
        <dbReference type="Proteomes" id="UP000694680"/>
    </source>
</evidence>
<feature type="domain" description="Tc1-like transposase DDE" evidence="1">
    <location>
        <begin position="13"/>
        <end position="60"/>
    </location>
</feature>
<evidence type="ECO:0000313" key="2">
    <source>
        <dbReference type="Ensembl" id="ENSGWIP00000002794.1"/>
    </source>
</evidence>
<dbReference type="Gene3D" id="3.30.420.10">
    <property type="entry name" value="Ribonuclease H-like superfamily/Ribonuclease H"/>
    <property type="match status" value="1"/>
</dbReference>
<organism evidence="2 3">
    <name type="scientific">Gouania willdenowi</name>
    <name type="common">Blunt-snouted clingfish</name>
    <name type="synonym">Lepadogaster willdenowi</name>
    <dbReference type="NCBI Taxonomy" id="441366"/>
    <lineage>
        <taxon>Eukaryota</taxon>
        <taxon>Metazoa</taxon>
        <taxon>Chordata</taxon>
        <taxon>Craniata</taxon>
        <taxon>Vertebrata</taxon>
        <taxon>Euteleostomi</taxon>
        <taxon>Actinopterygii</taxon>
        <taxon>Neopterygii</taxon>
        <taxon>Teleostei</taxon>
        <taxon>Neoteleostei</taxon>
        <taxon>Acanthomorphata</taxon>
        <taxon>Ovalentaria</taxon>
        <taxon>Blenniimorphae</taxon>
        <taxon>Blenniiformes</taxon>
        <taxon>Gobiesocoidei</taxon>
        <taxon>Gobiesocidae</taxon>
        <taxon>Gobiesocinae</taxon>
        <taxon>Gouania</taxon>
    </lineage>
</organism>
<protein>
    <recommendedName>
        <fullName evidence="1">Tc1-like transposase DDE domain-containing protein</fullName>
    </recommendedName>
</protein>
<accession>A0A8C5D6Q3</accession>
<dbReference type="Proteomes" id="UP000694680">
    <property type="component" value="Chromosome 11"/>
</dbReference>
<dbReference type="GO" id="GO:0003676">
    <property type="term" value="F:nucleic acid binding"/>
    <property type="evidence" value="ECO:0007669"/>
    <property type="project" value="InterPro"/>
</dbReference>
<proteinExistence type="predicted"/>
<evidence type="ECO:0000259" key="1">
    <source>
        <dbReference type="Pfam" id="PF13358"/>
    </source>
</evidence>
<reference evidence="2" key="3">
    <citation type="submission" date="2025-09" db="UniProtKB">
        <authorList>
            <consortium name="Ensembl"/>
        </authorList>
    </citation>
    <scope>IDENTIFICATION</scope>
</reference>
<keyword evidence="3" id="KW-1185">Reference proteome</keyword>
<dbReference type="Pfam" id="PF13358">
    <property type="entry name" value="DDE_3"/>
    <property type="match status" value="1"/>
</dbReference>